<dbReference type="GO" id="GO:0016787">
    <property type="term" value="F:hydrolase activity"/>
    <property type="evidence" value="ECO:0007669"/>
    <property type="project" value="UniProtKB-KW"/>
</dbReference>
<dbReference type="PANTHER" id="PTHR21240:SF28">
    <property type="entry name" value="ISO-OROTATE DECARBOXYLASE (EUROFUNG)"/>
    <property type="match status" value="1"/>
</dbReference>
<keyword evidence="3" id="KW-0378">Hydrolase</keyword>
<evidence type="ECO:0000256" key="1">
    <source>
        <dbReference type="ARBA" id="ARBA00023239"/>
    </source>
</evidence>
<dbReference type="InterPro" id="IPR006680">
    <property type="entry name" value="Amidohydro-rel"/>
</dbReference>
<keyword evidence="4" id="KW-1185">Reference proteome</keyword>
<name>A0A0S4QM39_9ACTN</name>
<dbReference type="GO" id="GO:0005737">
    <property type="term" value="C:cytoplasm"/>
    <property type="evidence" value="ECO:0007669"/>
    <property type="project" value="TreeGrafter"/>
</dbReference>
<evidence type="ECO:0000259" key="2">
    <source>
        <dbReference type="Pfam" id="PF04909"/>
    </source>
</evidence>
<dbReference type="SUPFAM" id="SSF51556">
    <property type="entry name" value="Metallo-dependent hydrolases"/>
    <property type="match status" value="1"/>
</dbReference>
<dbReference type="AlphaFoldDB" id="A0A0S4QM39"/>
<dbReference type="RefSeq" id="WP_091277343.1">
    <property type="nucleotide sequence ID" value="NZ_FAOZ01000008.1"/>
</dbReference>
<dbReference type="Gene3D" id="3.20.20.140">
    <property type="entry name" value="Metal-dependent hydrolases"/>
    <property type="match status" value="1"/>
</dbReference>
<organism evidence="3 4">
    <name type="scientific">Parafrankia irregularis</name>
    <dbReference type="NCBI Taxonomy" id="795642"/>
    <lineage>
        <taxon>Bacteria</taxon>
        <taxon>Bacillati</taxon>
        <taxon>Actinomycetota</taxon>
        <taxon>Actinomycetes</taxon>
        <taxon>Frankiales</taxon>
        <taxon>Frankiaceae</taxon>
        <taxon>Parafrankia</taxon>
    </lineage>
</organism>
<keyword evidence="1" id="KW-0456">Lyase</keyword>
<reference evidence="4" key="1">
    <citation type="submission" date="2015-11" db="EMBL/GenBank/DDBJ databases">
        <authorList>
            <person name="Varghese N."/>
        </authorList>
    </citation>
    <scope>NUCLEOTIDE SEQUENCE [LARGE SCALE GENOMIC DNA]</scope>
    <source>
        <strain evidence="4">DSM 45899</strain>
    </source>
</reference>
<feature type="domain" description="Amidohydrolase-related" evidence="2">
    <location>
        <begin position="96"/>
        <end position="389"/>
    </location>
</feature>
<evidence type="ECO:0000313" key="3">
    <source>
        <dbReference type="EMBL" id="CUU56673.1"/>
    </source>
</evidence>
<dbReference type="PANTHER" id="PTHR21240">
    <property type="entry name" value="2-AMINO-3-CARBOXYLMUCONATE-6-SEMIALDEHYDE DECARBOXYLASE"/>
    <property type="match status" value="1"/>
</dbReference>
<dbReference type="InterPro" id="IPR032466">
    <property type="entry name" value="Metal_Hydrolase"/>
</dbReference>
<dbReference type="GO" id="GO:0016831">
    <property type="term" value="F:carboxy-lyase activity"/>
    <property type="evidence" value="ECO:0007669"/>
    <property type="project" value="InterPro"/>
</dbReference>
<dbReference type="GO" id="GO:0019748">
    <property type="term" value="P:secondary metabolic process"/>
    <property type="evidence" value="ECO:0007669"/>
    <property type="project" value="TreeGrafter"/>
</dbReference>
<dbReference type="EMBL" id="FAOZ01000008">
    <property type="protein sequence ID" value="CUU56673.1"/>
    <property type="molecule type" value="Genomic_DNA"/>
</dbReference>
<evidence type="ECO:0000313" key="4">
    <source>
        <dbReference type="Proteomes" id="UP000198802"/>
    </source>
</evidence>
<proteinExistence type="predicted"/>
<dbReference type="InterPro" id="IPR032465">
    <property type="entry name" value="ACMSD"/>
</dbReference>
<protein>
    <submittedName>
        <fullName evidence="3">Amidohydrolase</fullName>
    </submittedName>
</protein>
<accession>A0A0S4QM39</accession>
<sequence length="390" mass="43581">MTTDGLRAFDADNHYYEALDAFTRHIEPEFAKRCMQWAEVGGRTRLLVGGKVNKFLPNPTFSALAKPGALERYFRGEVGGPVINLFGELAPPRPEYQNRDARLRVMDELGLDGAYFFPTLGVGMERALQNDLPAARAAFRAFNRWLDDDWGFAYQEKIFAAPYISLSDPAAAVAELRWALGRGARIVVMRAGPVRTEMGLKSPADRMYDEFWALANEARVVCAYHGGDDVYSELIGWWSESDETEAFRRTPLRALLSPTAVADTFAALLAQGTMHRNPQLRFAAIETGSDWVTPLFKSLKKSFVQGGEAWAEDPRETFRRQVWVSPFHENDLAELKKLIGVERMLMGSDWPHVEGLADPLSFTKDLAAAGFDDAEIRLVMHDNAASLIGV</sequence>
<gene>
    <name evidence="3" type="ORF">Ga0074812_108201</name>
</gene>
<dbReference type="Proteomes" id="UP000198802">
    <property type="component" value="Unassembled WGS sequence"/>
</dbReference>
<dbReference type="Pfam" id="PF04909">
    <property type="entry name" value="Amidohydro_2"/>
    <property type="match status" value="1"/>
</dbReference>